<feature type="compositionally biased region" description="Basic and acidic residues" evidence="1">
    <location>
        <begin position="22"/>
        <end position="40"/>
    </location>
</feature>
<dbReference type="Gene3D" id="3.30.420.10">
    <property type="entry name" value="Ribonuclease H-like superfamily/Ribonuclease H"/>
    <property type="match status" value="1"/>
</dbReference>
<name>A0ABQ9HB45_9NEOP</name>
<dbReference type="InterPro" id="IPR036397">
    <property type="entry name" value="RNaseH_sf"/>
</dbReference>
<dbReference type="EMBL" id="JARBHB010000006">
    <property type="protein sequence ID" value="KAJ8881548.1"/>
    <property type="molecule type" value="Genomic_DNA"/>
</dbReference>
<evidence type="ECO:0000256" key="1">
    <source>
        <dbReference type="SAM" id="MobiDB-lite"/>
    </source>
</evidence>
<gene>
    <name evidence="2" type="ORF">PR048_018030</name>
</gene>
<sequence length="86" mass="9960">MGECLPQMGRLVLDHPQLLPAREPDGKEKSGDKKGLRTRLQGDHQKWDQYLLDILFTLRHRYDEALGVSPIELLLGRPLQCPKEWD</sequence>
<accession>A0ABQ9HB45</accession>
<keyword evidence="3" id="KW-1185">Reference proteome</keyword>
<proteinExistence type="predicted"/>
<comment type="caution">
    <text evidence="2">The sequence shown here is derived from an EMBL/GenBank/DDBJ whole genome shotgun (WGS) entry which is preliminary data.</text>
</comment>
<reference evidence="2 3" key="1">
    <citation type="submission" date="2023-02" db="EMBL/GenBank/DDBJ databases">
        <title>LHISI_Scaffold_Assembly.</title>
        <authorList>
            <person name="Stuart O.P."/>
            <person name="Cleave R."/>
            <person name="Magrath M.J.L."/>
            <person name="Mikheyev A.S."/>
        </authorList>
    </citation>
    <scope>NUCLEOTIDE SEQUENCE [LARGE SCALE GENOMIC DNA]</scope>
    <source>
        <strain evidence="2">Daus_M_001</strain>
        <tissue evidence="2">Leg muscle</tissue>
    </source>
</reference>
<protein>
    <submittedName>
        <fullName evidence="2">Uncharacterized protein</fullName>
    </submittedName>
</protein>
<evidence type="ECO:0000313" key="2">
    <source>
        <dbReference type="EMBL" id="KAJ8881548.1"/>
    </source>
</evidence>
<feature type="region of interest" description="Disordered" evidence="1">
    <location>
        <begin position="15"/>
        <end position="40"/>
    </location>
</feature>
<organism evidence="2 3">
    <name type="scientific">Dryococelus australis</name>
    <dbReference type="NCBI Taxonomy" id="614101"/>
    <lineage>
        <taxon>Eukaryota</taxon>
        <taxon>Metazoa</taxon>
        <taxon>Ecdysozoa</taxon>
        <taxon>Arthropoda</taxon>
        <taxon>Hexapoda</taxon>
        <taxon>Insecta</taxon>
        <taxon>Pterygota</taxon>
        <taxon>Neoptera</taxon>
        <taxon>Polyneoptera</taxon>
        <taxon>Phasmatodea</taxon>
        <taxon>Verophasmatodea</taxon>
        <taxon>Anareolatae</taxon>
        <taxon>Phasmatidae</taxon>
        <taxon>Eurycanthinae</taxon>
        <taxon>Dryococelus</taxon>
    </lineage>
</organism>
<evidence type="ECO:0000313" key="3">
    <source>
        <dbReference type="Proteomes" id="UP001159363"/>
    </source>
</evidence>
<dbReference type="Proteomes" id="UP001159363">
    <property type="component" value="Chromosome 5"/>
</dbReference>